<protein>
    <submittedName>
        <fullName evidence="2">Uncharacterized protein</fullName>
    </submittedName>
</protein>
<reference evidence="3" key="1">
    <citation type="journal article" date="2013" name="Nat. Genet.">
        <title>The duck genome and transcriptome provide insight into an avian influenza virus reservoir species.</title>
        <authorList>
            <person name="Huang Y."/>
            <person name="Li Y."/>
            <person name="Burt D.W."/>
            <person name="Chen H."/>
            <person name="Zhang Y."/>
            <person name="Qian W."/>
            <person name="Kim H."/>
            <person name="Gan S."/>
            <person name="Zhao Y."/>
            <person name="Li J."/>
            <person name="Yi K."/>
            <person name="Feng H."/>
            <person name="Zhu P."/>
            <person name="Li B."/>
            <person name="Liu Q."/>
            <person name="Fairley S."/>
            <person name="Magor K.E."/>
            <person name="Du Z."/>
            <person name="Hu X."/>
            <person name="Goodman L."/>
            <person name="Tafer H."/>
            <person name="Vignal A."/>
            <person name="Lee T."/>
            <person name="Kim K.W."/>
            <person name="Sheng Z."/>
            <person name="An Y."/>
            <person name="Searle S."/>
            <person name="Herrero J."/>
            <person name="Groenen M.A."/>
            <person name="Crooijmans R.P."/>
            <person name="Faraut T."/>
            <person name="Cai Q."/>
            <person name="Webster R.G."/>
            <person name="Aldridge J.R."/>
            <person name="Warren W.C."/>
            <person name="Bartschat S."/>
            <person name="Kehr S."/>
            <person name="Marz M."/>
            <person name="Stadler P.F."/>
            <person name="Smith J."/>
            <person name="Kraus R.H."/>
            <person name="Zhao Y."/>
            <person name="Ren L."/>
            <person name="Fei J."/>
            <person name="Morisson M."/>
            <person name="Kaiser P."/>
            <person name="Griffin D.K."/>
            <person name="Rao M."/>
            <person name="Pitel F."/>
            <person name="Wang J."/>
            <person name="Li N."/>
        </authorList>
    </citation>
    <scope>NUCLEOTIDE SEQUENCE [LARGE SCALE GENOMIC DNA]</scope>
</reference>
<evidence type="ECO:0000313" key="3">
    <source>
        <dbReference type="Proteomes" id="UP000296049"/>
    </source>
</evidence>
<dbReference type="Proteomes" id="UP000296049">
    <property type="component" value="Unassembled WGS sequence"/>
</dbReference>
<feature type="region of interest" description="Disordered" evidence="1">
    <location>
        <begin position="88"/>
        <end position="119"/>
    </location>
</feature>
<feature type="compositionally biased region" description="Basic and acidic residues" evidence="1">
    <location>
        <begin position="106"/>
        <end position="118"/>
    </location>
</feature>
<accession>R0LDC6</accession>
<name>R0LDC6_ANAPL</name>
<gene>
    <name evidence="2" type="ORF">Anapl_04811</name>
</gene>
<evidence type="ECO:0000313" key="2">
    <source>
        <dbReference type="EMBL" id="EOA99494.1"/>
    </source>
</evidence>
<proteinExistence type="predicted"/>
<dbReference type="AlphaFoldDB" id="R0LDC6"/>
<feature type="region of interest" description="Disordered" evidence="1">
    <location>
        <begin position="162"/>
        <end position="200"/>
    </location>
</feature>
<evidence type="ECO:0000256" key="1">
    <source>
        <dbReference type="SAM" id="MobiDB-lite"/>
    </source>
</evidence>
<sequence>MRKLLPYGCRLGTATPSAGTAQKPALVHAQRRERNIPYVSFVSNMPIESTATRVSPLRRRVRLFMGSYADVRRIMQILRPGCIRLCTSSLKSPKARPPSKRAQPKPHWDPATQRHSDEASPLVPAACHHATVAAPGPESSRAATEAYSGAEVPRRHPVFHVASEETRHKWGSSKATAGDGHEATAGFQTGPPRAGTNTPPRVRVVCVSPLALALSRSRSLLGTYLLGK</sequence>
<feature type="compositionally biased region" description="Basic residues" evidence="1">
    <location>
        <begin position="93"/>
        <end position="104"/>
    </location>
</feature>
<keyword evidence="3" id="KW-1185">Reference proteome</keyword>
<organism evidence="2 3">
    <name type="scientific">Anas platyrhynchos</name>
    <name type="common">Mallard</name>
    <name type="synonym">Anas boschas</name>
    <dbReference type="NCBI Taxonomy" id="8839"/>
    <lineage>
        <taxon>Eukaryota</taxon>
        <taxon>Metazoa</taxon>
        <taxon>Chordata</taxon>
        <taxon>Craniata</taxon>
        <taxon>Vertebrata</taxon>
        <taxon>Euteleostomi</taxon>
        <taxon>Archelosauria</taxon>
        <taxon>Archosauria</taxon>
        <taxon>Dinosauria</taxon>
        <taxon>Saurischia</taxon>
        <taxon>Theropoda</taxon>
        <taxon>Coelurosauria</taxon>
        <taxon>Aves</taxon>
        <taxon>Neognathae</taxon>
        <taxon>Galloanserae</taxon>
        <taxon>Anseriformes</taxon>
        <taxon>Anatidae</taxon>
        <taxon>Anatinae</taxon>
        <taxon>Anas</taxon>
    </lineage>
</organism>
<dbReference type="EMBL" id="KB743317">
    <property type="protein sequence ID" value="EOA99494.1"/>
    <property type="molecule type" value="Genomic_DNA"/>
</dbReference>